<keyword evidence="1" id="KW-0472">Membrane</keyword>
<evidence type="ECO:0000313" key="2">
    <source>
        <dbReference type="EMBL" id="SHH18017.1"/>
    </source>
</evidence>
<dbReference type="STRING" id="1508389.SAMN05444003_2341"/>
<sequence>MGGGRKEDPVGGPFQTSDFIMLNSAARYVAIGVAMVLGIWVFTTFGSIITALCTRLTMDLLDLFSGLQTGLITDAVGDAQSFALFLIPNTLAI</sequence>
<keyword evidence="1" id="KW-0812">Transmembrane</keyword>
<organism evidence="2 3">
    <name type="scientific">Cognatiyoonia sediminum</name>
    <dbReference type="NCBI Taxonomy" id="1508389"/>
    <lineage>
        <taxon>Bacteria</taxon>
        <taxon>Pseudomonadati</taxon>
        <taxon>Pseudomonadota</taxon>
        <taxon>Alphaproteobacteria</taxon>
        <taxon>Rhodobacterales</taxon>
        <taxon>Paracoccaceae</taxon>
        <taxon>Cognatiyoonia</taxon>
    </lineage>
</organism>
<dbReference type="Proteomes" id="UP000184074">
    <property type="component" value="Unassembled WGS sequence"/>
</dbReference>
<gene>
    <name evidence="2" type="ORF">SAMN05444003_2341</name>
</gene>
<evidence type="ECO:0000313" key="3">
    <source>
        <dbReference type="Proteomes" id="UP000184074"/>
    </source>
</evidence>
<name>A0A1M5QV26_9RHOB</name>
<dbReference type="AlphaFoldDB" id="A0A1M5QV26"/>
<keyword evidence="1" id="KW-1133">Transmembrane helix</keyword>
<accession>A0A1M5QV26</accession>
<feature type="transmembrane region" description="Helical" evidence="1">
    <location>
        <begin position="28"/>
        <end position="53"/>
    </location>
</feature>
<proteinExistence type="predicted"/>
<keyword evidence="3" id="KW-1185">Reference proteome</keyword>
<dbReference type="EMBL" id="FQXB01000003">
    <property type="protein sequence ID" value="SHH18017.1"/>
    <property type="molecule type" value="Genomic_DNA"/>
</dbReference>
<evidence type="ECO:0000256" key="1">
    <source>
        <dbReference type="SAM" id="Phobius"/>
    </source>
</evidence>
<protein>
    <submittedName>
        <fullName evidence="2">Uncharacterized protein</fullName>
    </submittedName>
</protein>
<reference evidence="2 3" key="1">
    <citation type="submission" date="2016-11" db="EMBL/GenBank/DDBJ databases">
        <authorList>
            <person name="Jaros S."/>
            <person name="Januszkiewicz K."/>
            <person name="Wedrychowicz H."/>
        </authorList>
    </citation>
    <scope>NUCLEOTIDE SEQUENCE [LARGE SCALE GENOMIC DNA]</scope>
    <source>
        <strain evidence="2 3">DSM 28715</strain>
    </source>
</reference>